<name>A0ABV5WUD2_9LACO</name>
<reference evidence="1 2" key="1">
    <citation type="submission" date="2024-09" db="EMBL/GenBank/DDBJ databases">
        <authorList>
            <person name="Sun Q."/>
            <person name="Mori K."/>
        </authorList>
    </citation>
    <scope>NUCLEOTIDE SEQUENCE [LARGE SCALE GENOMIC DNA]</scope>
    <source>
        <strain evidence="1 2">TBRC 4576</strain>
    </source>
</reference>
<evidence type="ECO:0000313" key="1">
    <source>
        <dbReference type="EMBL" id="MFB9769740.1"/>
    </source>
</evidence>
<comment type="caution">
    <text evidence="1">The sequence shown here is derived from an EMBL/GenBank/DDBJ whole genome shotgun (WGS) entry which is preliminary data.</text>
</comment>
<keyword evidence="2" id="KW-1185">Reference proteome</keyword>
<proteinExistence type="predicted"/>
<dbReference type="Proteomes" id="UP001589691">
    <property type="component" value="Unassembled WGS sequence"/>
</dbReference>
<evidence type="ECO:0000313" key="2">
    <source>
        <dbReference type="Proteomes" id="UP001589691"/>
    </source>
</evidence>
<organism evidence="1 2">
    <name type="scientific">Lactiplantibacillus modestisalitolerans</name>
    <dbReference type="NCBI Taxonomy" id="1457219"/>
    <lineage>
        <taxon>Bacteria</taxon>
        <taxon>Bacillati</taxon>
        <taxon>Bacillota</taxon>
        <taxon>Bacilli</taxon>
        <taxon>Lactobacillales</taxon>
        <taxon>Lactobacillaceae</taxon>
        <taxon>Lactiplantibacillus</taxon>
    </lineage>
</organism>
<gene>
    <name evidence="1" type="ORF">ACFFLI_07665</name>
</gene>
<dbReference type="InterPro" id="IPR010461">
    <property type="entry name" value="ComK"/>
</dbReference>
<accession>A0ABV5WUD2</accession>
<dbReference type="EMBL" id="JBHLZY010000020">
    <property type="protein sequence ID" value="MFB9769740.1"/>
    <property type="molecule type" value="Genomic_DNA"/>
</dbReference>
<dbReference type="RefSeq" id="WP_137641466.1">
    <property type="nucleotide sequence ID" value="NZ_BJEA01000001.1"/>
</dbReference>
<dbReference type="Pfam" id="PF06338">
    <property type="entry name" value="ComK"/>
    <property type="match status" value="1"/>
</dbReference>
<sequence>MNNAWNELPNYINLLAPLSMIKFARCEDHVTLQLSRTILLLDISNHSEHYQALIFDTERGLMMTPQSTNQLIRQVQHNLHAEQARLVRRAASELGHSNRKLPIVHLKDILMPLTATSRGKTSWLNLRFLTGTAEHADYLALYLENGLTLRTDFRRQSFKQQVRRAEEIAAHVQKQLNRQPSIALSQCPAPHALPVKLAIELYMAFGKAFCQYADLPYTDKDILNLVKKFLGGDGQLL</sequence>
<protein>
    <submittedName>
        <fullName evidence="1">Competence protein ComK</fullName>
    </submittedName>
</protein>